<dbReference type="Gene3D" id="3.40.1520.20">
    <property type="match status" value="1"/>
</dbReference>
<evidence type="ECO:0000313" key="3">
    <source>
        <dbReference type="EMBL" id="MFD2969884.1"/>
    </source>
</evidence>
<dbReference type="Proteomes" id="UP001597525">
    <property type="component" value="Unassembled WGS sequence"/>
</dbReference>
<feature type="chain" id="PRO_5047542241" evidence="1">
    <location>
        <begin position="33"/>
        <end position="168"/>
    </location>
</feature>
<sequence>MVYNMNWSVIKGGAIVALLLILASCKPQVSDADVKAKVETIVATHPNVVVAVKRGKVTLSGIVGTEEDRRNLTAAAKEADPQNVKEVIDDLTVATLPSDSTHTDAELKNKVDLLTKDFPHVKAEIIDGTIRVSGSVDPNDMEKVKMGFEELNARQLDMSALKINQKKP</sequence>
<reference evidence="4" key="1">
    <citation type="journal article" date="2019" name="Int. J. Syst. Evol. Microbiol.">
        <title>The Global Catalogue of Microorganisms (GCM) 10K type strain sequencing project: providing services to taxonomists for standard genome sequencing and annotation.</title>
        <authorList>
            <consortium name="The Broad Institute Genomics Platform"/>
            <consortium name="The Broad Institute Genome Sequencing Center for Infectious Disease"/>
            <person name="Wu L."/>
            <person name="Ma J."/>
        </authorList>
    </citation>
    <scope>NUCLEOTIDE SEQUENCE [LARGE SCALE GENOMIC DNA]</scope>
    <source>
        <strain evidence="4">KCTC 22814</strain>
    </source>
</reference>
<feature type="domain" description="BON" evidence="2">
    <location>
        <begin position="26"/>
        <end position="95"/>
    </location>
</feature>
<organism evidence="3 4">
    <name type="scientific">Sphingobacterium bambusae</name>
    <dbReference type="NCBI Taxonomy" id="662858"/>
    <lineage>
        <taxon>Bacteria</taxon>
        <taxon>Pseudomonadati</taxon>
        <taxon>Bacteroidota</taxon>
        <taxon>Sphingobacteriia</taxon>
        <taxon>Sphingobacteriales</taxon>
        <taxon>Sphingobacteriaceae</taxon>
        <taxon>Sphingobacterium</taxon>
    </lineage>
</organism>
<dbReference type="Pfam" id="PF04972">
    <property type="entry name" value="BON"/>
    <property type="match status" value="1"/>
</dbReference>
<name>A0ABW6BNA3_9SPHI</name>
<protein>
    <submittedName>
        <fullName evidence="3">BON domain-containing protein</fullName>
    </submittedName>
</protein>
<evidence type="ECO:0000313" key="4">
    <source>
        <dbReference type="Proteomes" id="UP001597525"/>
    </source>
</evidence>
<dbReference type="RefSeq" id="WP_320183370.1">
    <property type="nucleotide sequence ID" value="NZ_CP138332.1"/>
</dbReference>
<dbReference type="InterPro" id="IPR007055">
    <property type="entry name" value="BON_dom"/>
</dbReference>
<evidence type="ECO:0000259" key="2">
    <source>
        <dbReference type="PROSITE" id="PS50914"/>
    </source>
</evidence>
<accession>A0ABW6BNA3</accession>
<gene>
    <name evidence="3" type="ORF">ACFS7Y_21020</name>
</gene>
<comment type="caution">
    <text evidence="3">The sequence shown here is derived from an EMBL/GenBank/DDBJ whole genome shotgun (WGS) entry which is preliminary data.</text>
</comment>
<proteinExistence type="predicted"/>
<keyword evidence="1" id="KW-0732">Signal</keyword>
<evidence type="ECO:0000256" key="1">
    <source>
        <dbReference type="SAM" id="SignalP"/>
    </source>
</evidence>
<dbReference type="PROSITE" id="PS50914">
    <property type="entry name" value="BON"/>
    <property type="match status" value="1"/>
</dbReference>
<feature type="signal peptide" evidence="1">
    <location>
        <begin position="1"/>
        <end position="32"/>
    </location>
</feature>
<dbReference type="EMBL" id="JBHUPB010000015">
    <property type="protein sequence ID" value="MFD2969884.1"/>
    <property type="molecule type" value="Genomic_DNA"/>
</dbReference>
<keyword evidence="4" id="KW-1185">Reference proteome</keyword>